<accession>A0ABX1RF33</accession>
<feature type="domain" description="HTH tetR-type" evidence="3">
    <location>
        <begin position="7"/>
        <end position="67"/>
    </location>
</feature>
<sequence length="191" mass="20375">MPARNPEATKARILDAAVGEFAAHGFAGARVERVARRAATNIRMIYAYFGSKDSLFDAALVDSVRSMAAAVPPTTEDLPGWAGRLFDYHGRAPAAMRISLWAQLERPQAASEPMESYLAKTAQVADAASSPLPAVDLLTIIYAVAQAWYLTPVGLLSADGSDPSDDVRIAAHRAALVTAIRRMVEGQAEHG</sequence>
<comment type="caution">
    <text evidence="4">The sequence shown here is derived from an EMBL/GenBank/DDBJ whole genome shotgun (WGS) entry which is preliminary data.</text>
</comment>
<name>A0ABX1RF33_9PSEU</name>
<dbReference type="PANTHER" id="PTHR30328">
    <property type="entry name" value="TRANSCRIPTIONAL REPRESSOR"/>
    <property type="match status" value="1"/>
</dbReference>
<reference evidence="4 5" key="1">
    <citation type="submission" date="2020-04" db="EMBL/GenBank/DDBJ databases">
        <authorList>
            <person name="Klaysubun C."/>
            <person name="Duangmal K."/>
            <person name="Lipun K."/>
        </authorList>
    </citation>
    <scope>NUCLEOTIDE SEQUENCE [LARGE SCALE GENOMIC DNA]</scope>
    <source>
        <strain evidence="4 5">JCM 11839</strain>
    </source>
</reference>
<keyword evidence="5" id="KW-1185">Reference proteome</keyword>
<dbReference type="PROSITE" id="PS50977">
    <property type="entry name" value="HTH_TETR_2"/>
    <property type="match status" value="1"/>
</dbReference>
<keyword evidence="1 2" id="KW-0238">DNA-binding</keyword>
<gene>
    <name evidence="4" type="ORF">HF577_18175</name>
</gene>
<feature type="DNA-binding region" description="H-T-H motif" evidence="2">
    <location>
        <begin position="30"/>
        <end position="49"/>
    </location>
</feature>
<dbReference type="Pfam" id="PF00440">
    <property type="entry name" value="TetR_N"/>
    <property type="match status" value="1"/>
</dbReference>
<evidence type="ECO:0000313" key="4">
    <source>
        <dbReference type="EMBL" id="NMH79006.1"/>
    </source>
</evidence>
<dbReference type="InterPro" id="IPR009057">
    <property type="entry name" value="Homeodomain-like_sf"/>
</dbReference>
<proteinExistence type="predicted"/>
<evidence type="ECO:0000256" key="1">
    <source>
        <dbReference type="ARBA" id="ARBA00023125"/>
    </source>
</evidence>
<dbReference type="InterPro" id="IPR036271">
    <property type="entry name" value="Tet_transcr_reg_TetR-rel_C_sf"/>
</dbReference>
<protein>
    <submittedName>
        <fullName evidence="4">TetR/AcrR family transcriptional regulator</fullName>
    </submittedName>
</protein>
<dbReference type="SUPFAM" id="SSF46689">
    <property type="entry name" value="Homeodomain-like"/>
    <property type="match status" value="1"/>
</dbReference>
<dbReference type="EMBL" id="JAAXKY010000057">
    <property type="protein sequence ID" value="NMH79006.1"/>
    <property type="molecule type" value="Genomic_DNA"/>
</dbReference>
<dbReference type="RefSeq" id="WP_169397072.1">
    <property type="nucleotide sequence ID" value="NZ_BAAAJH010000008.1"/>
</dbReference>
<evidence type="ECO:0000256" key="2">
    <source>
        <dbReference type="PROSITE-ProRule" id="PRU00335"/>
    </source>
</evidence>
<dbReference type="Pfam" id="PF17926">
    <property type="entry name" value="TetR_C_21"/>
    <property type="match status" value="1"/>
</dbReference>
<organism evidence="4 5">
    <name type="scientific">Pseudonocardia xinjiangensis</name>
    <dbReference type="NCBI Taxonomy" id="75289"/>
    <lineage>
        <taxon>Bacteria</taxon>
        <taxon>Bacillati</taxon>
        <taxon>Actinomycetota</taxon>
        <taxon>Actinomycetes</taxon>
        <taxon>Pseudonocardiales</taxon>
        <taxon>Pseudonocardiaceae</taxon>
        <taxon>Pseudonocardia</taxon>
    </lineage>
</organism>
<dbReference type="Gene3D" id="1.10.357.10">
    <property type="entry name" value="Tetracycline Repressor, domain 2"/>
    <property type="match status" value="1"/>
</dbReference>
<dbReference type="PANTHER" id="PTHR30328:SF54">
    <property type="entry name" value="HTH-TYPE TRANSCRIPTIONAL REPRESSOR SCO4008"/>
    <property type="match status" value="1"/>
</dbReference>
<dbReference type="PRINTS" id="PR00455">
    <property type="entry name" value="HTHTETR"/>
</dbReference>
<evidence type="ECO:0000313" key="5">
    <source>
        <dbReference type="Proteomes" id="UP001296706"/>
    </source>
</evidence>
<evidence type="ECO:0000259" key="3">
    <source>
        <dbReference type="PROSITE" id="PS50977"/>
    </source>
</evidence>
<dbReference type="InterPro" id="IPR050109">
    <property type="entry name" value="HTH-type_TetR-like_transc_reg"/>
</dbReference>
<dbReference type="SUPFAM" id="SSF48498">
    <property type="entry name" value="Tetracyclin repressor-like, C-terminal domain"/>
    <property type="match status" value="1"/>
</dbReference>
<dbReference type="InterPro" id="IPR001647">
    <property type="entry name" value="HTH_TetR"/>
</dbReference>
<dbReference type="Proteomes" id="UP001296706">
    <property type="component" value="Unassembled WGS sequence"/>
</dbReference>
<dbReference type="InterPro" id="IPR041467">
    <property type="entry name" value="Sco4008_C"/>
</dbReference>